<gene>
    <name evidence="1" type="ORF">EVAR_102071_1</name>
</gene>
<comment type="caution">
    <text evidence="1">The sequence shown here is derived from an EMBL/GenBank/DDBJ whole genome shotgun (WGS) entry which is preliminary data.</text>
</comment>
<evidence type="ECO:0000313" key="1">
    <source>
        <dbReference type="EMBL" id="GBP19523.1"/>
    </source>
</evidence>
<reference evidence="1 2" key="1">
    <citation type="journal article" date="2019" name="Commun. Biol.">
        <title>The bagworm genome reveals a unique fibroin gene that provides high tensile strength.</title>
        <authorList>
            <person name="Kono N."/>
            <person name="Nakamura H."/>
            <person name="Ohtoshi R."/>
            <person name="Tomita M."/>
            <person name="Numata K."/>
            <person name="Arakawa K."/>
        </authorList>
    </citation>
    <scope>NUCLEOTIDE SEQUENCE [LARGE SCALE GENOMIC DNA]</scope>
</reference>
<protein>
    <submittedName>
        <fullName evidence="1">Retrovirus-related Pol polyprotein from type-1 retrotransposable element R2</fullName>
    </submittedName>
</protein>
<evidence type="ECO:0000313" key="2">
    <source>
        <dbReference type="Proteomes" id="UP000299102"/>
    </source>
</evidence>
<sequence length="192" mass="21535">MTAKIKTESVGRLFDIKKGLRQEDPLSPKLFSATLELVFRNLEWTQYGIKINGSTLSHLGFADDRIIISDNQDHLQTMLEQLEDENETELTTVHVPNRVIALRGIKNLGKMSSAERDTLVTVAVAISALGNMVPPFFIFSTACVKKTVNEEGAVEDVHLYAKNSRDSAAYRRSALNELLPQIRCLEEFQLTL</sequence>
<dbReference type="Proteomes" id="UP000299102">
    <property type="component" value="Unassembled WGS sequence"/>
</dbReference>
<dbReference type="AlphaFoldDB" id="A0A4C1TZL3"/>
<dbReference type="EMBL" id="BGZK01000109">
    <property type="protein sequence ID" value="GBP19523.1"/>
    <property type="molecule type" value="Genomic_DNA"/>
</dbReference>
<name>A0A4C1TZL3_EUMVA</name>
<dbReference type="OrthoDB" id="410104at2759"/>
<accession>A0A4C1TZL3</accession>
<organism evidence="1 2">
    <name type="scientific">Eumeta variegata</name>
    <name type="common">Bagworm moth</name>
    <name type="synonym">Eumeta japonica</name>
    <dbReference type="NCBI Taxonomy" id="151549"/>
    <lineage>
        <taxon>Eukaryota</taxon>
        <taxon>Metazoa</taxon>
        <taxon>Ecdysozoa</taxon>
        <taxon>Arthropoda</taxon>
        <taxon>Hexapoda</taxon>
        <taxon>Insecta</taxon>
        <taxon>Pterygota</taxon>
        <taxon>Neoptera</taxon>
        <taxon>Endopterygota</taxon>
        <taxon>Lepidoptera</taxon>
        <taxon>Glossata</taxon>
        <taxon>Ditrysia</taxon>
        <taxon>Tineoidea</taxon>
        <taxon>Psychidae</taxon>
        <taxon>Oiketicinae</taxon>
        <taxon>Eumeta</taxon>
    </lineage>
</organism>
<proteinExistence type="predicted"/>
<keyword evidence="2" id="KW-1185">Reference proteome</keyword>